<evidence type="ECO:0000313" key="1">
    <source>
        <dbReference type="EMBL" id="OAD74165.1"/>
    </source>
</evidence>
<dbReference type="RefSeq" id="XP_018292205.1">
    <property type="nucleotide sequence ID" value="XM_018431254.1"/>
</dbReference>
<proteinExistence type="predicted"/>
<keyword evidence="2" id="KW-1185">Reference proteome</keyword>
<accession>A0A162XDM9</accession>
<dbReference type="EMBL" id="KV440979">
    <property type="protein sequence ID" value="OAD74165.1"/>
    <property type="molecule type" value="Genomic_DNA"/>
</dbReference>
<dbReference type="GeneID" id="28992160"/>
<protein>
    <submittedName>
        <fullName evidence="1">Uncharacterized protein</fullName>
    </submittedName>
</protein>
<organism evidence="1 2">
    <name type="scientific">Phycomyces blakesleeanus (strain ATCC 8743b / DSM 1359 / FGSC 10004 / NBRC 33097 / NRRL 1555)</name>
    <dbReference type="NCBI Taxonomy" id="763407"/>
    <lineage>
        <taxon>Eukaryota</taxon>
        <taxon>Fungi</taxon>
        <taxon>Fungi incertae sedis</taxon>
        <taxon>Mucoromycota</taxon>
        <taxon>Mucoromycotina</taxon>
        <taxon>Mucoromycetes</taxon>
        <taxon>Mucorales</taxon>
        <taxon>Phycomycetaceae</taxon>
        <taxon>Phycomyces</taxon>
    </lineage>
</organism>
<sequence>MKTRSPFCWNTACMLTMDEWLDCKKMFLALMSELPLGLFDEQNIDREGRKEETIDNASASLRAGVND</sequence>
<gene>
    <name evidence="1" type="ORF">PHYBLDRAFT_144618</name>
</gene>
<dbReference type="Proteomes" id="UP000077315">
    <property type="component" value="Unassembled WGS sequence"/>
</dbReference>
<dbReference type="InParanoid" id="A0A162XDM9"/>
<reference evidence="2" key="1">
    <citation type="submission" date="2015-06" db="EMBL/GenBank/DDBJ databases">
        <title>Expansion of signal transduction pathways in fungi by whole-genome duplication.</title>
        <authorList>
            <consortium name="DOE Joint Genome Institute"/>
            <person name="Corrochano L.M."/>
            <person name="Kuo A."/>
            <person name="Marcet-Houben M."/>
            <person name="Polaino S."/>
            <person name="Salamov A."/>
            <person name="Villalobos J.M."/>
            <person name="Alvarez M.I."/>
            <person name="Avalos J."/>
            <person name="Benito E.P."/>
            <person name="Benoit I."/>
            <person name="Burger G."/>
            <person name="Camino L.P."/>
            <person name="Canovas D."/>
            <person name="Cerda-Olmedo E."/>
            <person name="Cheng J.-F."/>
            <person name="Dominguez A."/>
            <person name="Elias M."/>
            <person name="Eslava A.P."/>
            <person name="Glaser F."/>
            <person name="Grimwood J."/>
            <person name="Gutierrez G."/>
            <person name="Heitman J."/>
            <person name="Henrissat B."/>
            <person name="Iturriaga E.A."/>
            <person name="Lang B.F."/>
            <person name="Lavin J.L."/>
            <person name="Lee S."/>
            <person name="Li W."/>
            <person name="Lindquist E."/>
            <person name="Lopez-Garcia S."/>
            <person name="Luque E.M."/>
            <person name="Marcos A.T."/>
            <person name="Martin J."/>
            <person name="McCluskey K."/>
            <person name="Medina H.R."/>
            <person name="Miralles-Duran A."/>
            <person name="Miyazaki A."/>
            <person name="Munoz-Torres E."/>
            <person name="Oguiza J.A."/>
            <person name="Ohm R."/>
            <person name="Olmedo M."/>
            <person name="Orejas M."/>
            <person name="Ortiz-Castellanos L."/>
            <person name="Pisabarro A.G."/>
            <person name="Rodriguez-Romero J."/>
            <person name="Ruiz-Herrera J."/>
            <person name="Ruiz-Vazquez R."/>
            <person name="Sanz C."/>
            <person name="Schackwitz W."/>
            <person name="Schmutz J."/>
            <person name="Shahriari M."/>
            <person name="Shelest E."/>
            <person name="Silva-Franco F."/>
            <person name="Soanes D."/>
            <person name="Syed K."/>
            <person name="Tagua V.G."/>
            <person name="Talbot N.J."/>
            <person name="Thon M."/>
            <person name="De vries R.P."/>
            <person name="Wiebenga A."/>
            <person name="Yadav J.S."/>
            <person name="Braun E.L."/>
            <person name="Baker S."/>
            <person name="Garre V."/>
            <person name="Horwitz B."/>
            <person name="Torres-Martinez S."/>
            <person name="Idnurm A."/>
            <person name="Herrera-Estrella A."/>
            <person name="Gabaldon T."/>
            <person name="Grigoriev I.V."/>
        </authorList>
    </citation>
    <scope>NUCLEOTIDE SEQUENCE [LARGE SCALE GENOMIC DNA]</scope>
    <source>
        <strain evidence="2">NRRL 1555(-)</strain>
    </source>
</reference>
<evidence type="ECO:0000313" key="2">
    <source>
        <dbReference type="Proteomes" id="UP000077315"/>
    </source>
</evidence>
<dbReference type="AlphaFoldDB" id="A0A162XDM9"/>
<name>A0A162XDM9_PHYB8</name>
<dbReference type="VEuPathDB" id="FungiDB:PHYBLDRAFT_144618"/>